<dbReference type="Pfam" id="PF17479">
    <property type="entry name" value="DUF3048_C"/>
    <property type="match status" value="1"/>
</dbReference>
<evidence type="ECO:0000259" key="1">
    <source>
        <dbReference type="Pfam" id="PF11258"/>
    </source>
</evidence>
<accession>A0A6J6MRL2</accession>
<reference evidence="3" key="1">
    <citation type="submission" date="2020-05" db="EMBL/GenBank/DDBJ databases">
        <authorList>
            <person name="Chiriac C."/>
            <person name="Salcher M."/>
            <person name="Ghai R."/>
            <person name="Kavagutti S V."/>
        </authorList>
    </citation>
    <scope>NUCLEOTIDE SEQUENCE</scope>
</reference>
<dbReference type="InterPro" id="IPR035328">
    <property type="entry name" value="DUF3048_C"/>
</dbReference>
<dbReference type="SUPFAM" id="SSF159774">
    <property type="entry name" value="YerB-like"/>
    <property type="match status" value="1"/>
</dbReference>
<feature type="domain" description="DUF3048" evidence="2">
    <location>
        <begin position="214"/>
        <end position="322"/>
    </location>
</feature>
<dbReference type="Gene3D" id="3.50.90.10">
    <property type="entry name" value="YerB-like"/>
    <property type="match status" value="1"/>
</dbReference>
<feature type="domain" description="DUF3048" evidence="1">
    <location>
        <begin position="50"/>
        <end position="180"/>
    </location>
</feature>
<dbReference type="EMBL" id="CAEZXI010000003">
    <property type="protein sequence ID" value="CAB4676870.1"/>
    <property type="molecule type" value="Genomic_DNA"/>
</dbReference>
<evidence type="ECO:0000313" key="3">
    <source>
        <dbReference type="EMBL" id="CAB4676870.1"/>
    </source>
</evidence>
<organism evidence="3">
    <name type="scientific">freshwater metagenome</name>
    <dbReference type="NCBI Taxonomy" id="449393"/>
    <lineage>
        <taxon>unclassified sequences</taxon>
        <taxon>metagenomes</taxon>
        <taxon>ecological metagenomes</taxon>
    </lineage>
</organism>
<gene>
    <name evidence="3" type="ORF">UFOPK2362_00081</name>
</gene>
<dbReference type="InterPro" id="IPR023158">
    <property type="entry name" value="YerB-like_sf"/>
</dbReference>
<proteinExistence type="predicted"/>
<evidence type="ECO:0000259" key="2">
    <source>
        <dbReference type="Pfam" id="PF17479"/>
    </source>
</evidence>
<protein>
    <submittedName>
        <fullName evidence="3">Unannotated protein</fullName>
    </submittedName>
</protein>
<dbReference type="InterPro" id="IPR021416">
    <property type="entry name" value="DUF3048_N"/>
</dbReference>
<dbReference type="AlphaFoldDB" id="A0A6J6MRL2"/>
<sequence>MKRFFQSTALIVSLSVIAAVAVQLIWPKIEIELLDQTPKEINYLTGQEGTNKLLLAVKIDDTKEAHPQIGLKQADLVYVEQVEAGLTRLLAIYSSSLPDVIGPIRSARISDIDILAPFGRIAFAYSGSQTKMRPVLSAANLNLLSAERNPPSIFDRDKQRNSPVNMILYPSLLLKQAQERYKMELITLTTSPWRFGDLSKSAQDLDWAKISWPNATYEVRWNRDVKKWGIYFDNEVNLDSTNQQLMIDNAIIQNVKIEPSIYGDKFGGITPLSVTTGSGSGYLLRDGKVVAINWQREAEDTFTRWFDANGDDMNLTPGKTWVFLSGSPVELGYPAK</sequence>
<dbReference type="Pfam" id="PF11258">
    <property type="entry name" value="DUF3048"/>
    <property type="match status" value="1"/>
</dbReference>
<name>A0A6J6MRL2_9ZZZZ</name>